<comment type="caution">
    <text evidence="3">The sequence shown here is derived from an EMBL/GenBank/DDBJ whole genome shotgun (WGS) entry which is preliminary data.</text>
</comment>
<keyword evidence="2" id="KW-0456">Lyase</keyword>
<dbReference type="RefSeq" id="WP_129088254.1">
    <property type="nucleotide sequence ID" value="NZ_CP053836.1"/>
</dbReference>
<proteinExistence type="predicted"/>
<dbReference type="GO" id="GO:0016829">
    <property type="term" value="F:lyase activity"/>
    <property type="evidence" value="ECO:0007669"/>
    <property type="project" value="UniProtKB-KW"/>
</dbReference>
<dbReference type="Pfam" id="PF01903">
    <property type="entry name" value="CbiX"/>
    <property type="match status" value="1"/>
</dbReference>
<dbReference type="InterPro" id="IPR050963">
    <property type="entry name" value="Sirohydro_Cobaltochel/CbiX"/>
</dbReference>
<sequence>MKALIFVAHGSKKELSNNEFISMVESIKERVNTYDIIKASFLEIAEPSMDDASKRAIEEGAKEIYYYPFFLNSGRHVAVDIPNIIYTLKNSYDDVEFKILEHFGKSEYIEDIVLKDIYQNR</sequence>
<dbReference type="OrthoDB" id="9797895at2"/>
<dbReference type="CDD" id="cd03416">
    <property type="entry name" value="CbiX_SirB_N"/>
    <property type="match status" value="1"/>
</dbReference>
<organism evidence="3 4">
    <name type="scientific">Halarcobacter ebronensis</name>
    <dbReference type="NCBI Taxonomy" id="1462615"/>
    <lineage>
        <taxon>Bacteria</taxon>
        <taxon>Pseudomonadati</taxon>
        <taxon>Campylobacterota</taxon>
        <taxon>Epsilonproteobacteria</taxon>
        <taxon>Campylobacterales</taxon>
        <taxon>Arcobacteraceae</taxon>
        <taxon>Halarcobacter</taxon>
    </lineage>
</organism>
<dbReference type="InterPro" id="IPR002762">
    <property type="entry name" value="CbiX-like"/>
</dbReference>
<dbReference type="AlphaFoldDB" id="A0A4Q1AHG9"/>
<accession>A0A4Q1AHG9</accession>
<reference evidence="3 4" key="1">
    <citation type="submission" date="2017-10" db="EMBL/GenBank/DDBJ databases">
        <title>Genomics of the genus Arcobacter.</title>
        <authorList>
            <person name="Perez-Cataluna A."/>
            <person name="Figueras M.J."/>
        </authorList>
    </citation>
    <scope>NUCLEOTIDE SEQUENCE [LARGE SCALE GENOMIC DNA]</scope>
    <source>
        <strain evidence="3 4">CECT 8441</strain>
    </source>
</reference>
<dbReference type="PANTHER" id="PTHR33542:SF3">
    <property type="entry name" value="SIROHYDROCHLORIN FERROCHELATASE, CHLOROPLASTIC"/>
    <property type="match status" value="1"/>
</dbReference>
<dbReference type="Gene3D" id="3.40.50.1400">
    <property type="match status" value="1"/>
</dbReference>
<dbReference type="EMBL" id="PDKK01000017">
    <property type="protein sequence ID" value="RXK02150.1"/>
    <property type="molecule type" value="Genomic_DNA"/>
</dbReference>
<keyword evidence="1" id="KW-0479">Metal-binding</keyword>
<name>A0A4Q1AHG9_9BACT</name>
<evidence type="ECO:0000313" key="3">
    <source>
        <dbReference type="EMBL" id="RXK02150.1"/>
    </source>
</evidence>
<evidence type="ECO:0000313" key="4">
    <source>
        <dbReference type="Proteomes" id="UP000289758"/>
    </source>
</evidence>
<dbReference type="SUPFAM" id="SSF53800">
    <property type="entry name" value="Chelatase"/>
    <property type="match status" value="1"/>
</dbReference>
<evidence type="ECO:0000256" key="2">
    <source>
        <dbReference type="ARBA" id="ARBA00023239"/>
    </source>
</evidence>
<dbReference type="Proteomes" id="UP000289758">
    <property type="component" value="Unassembled WGS sequence"/>
</dbReference>
<keyword evidence="4" id="KW-1185">Reference proteome</keyword>
<dbReference type="PANTHER" id="PTHR33542">
    <property type="entry name" value="SIROHYDROCHLORIN FERROCHELATASE, CHLOROPLASTIC"/>
    <property type="match status" value="1"/>
</dbReference>
<gene>
    <name evidence="3" type="ORF">CRV07_14145</name>
</gene>
<dbReference type="GO" id="GO:0046872">
    <property type="term" value="F:metal ion binding"/>
    <property type="evidence" value="ECO:0007669"/>
    <property type="project" value="UniProtKB-KW"/>
</dbReference>
<protein>
    <submittedName>
        <fullName evidence="3">Cobalamin biosynthesis protein CbiX</fullName>
    </submittedName>
</protein>
<evidence type="ECO:0000256" key="1">
    <source>
        <dbReference type="ARBA" id="ARBA00022723"/>
    </source>
</evidence>